<keyword evidence="2" id="KW-1185">Reference proteome</keyword>
<accession>A0A4Q2SGV5</accession>
<protein>
    <submittedName>
        <fullName evidence="1">Uncharacterized protein</fullName>
    </submittedName>
</protein>
<proteinExistence type="predicted"/>
<gene>
    <name evidence="1" type="ORF">EUU22_21305</name>
</gene>
<comment type="caution">
    <text evidence="1">The sequence shown here is derived from an EMBL/GenBank/DDBJ whole genome shotgun (WGS) entry which is preliminary data.</text>
</comment>
<reference evidence="1 2" key="1">
    <citation type="submission" date="2019-01" db="EMBL/GenBank/DDBJ databases">
        <authorList>
            <person name="Deng T."/>
        </authorList>
    </citation>
    <scope>NUCLEOTIDE SEQUENCE [LARGE SCALE GENOMIC DNA]</scope>
    <source>
        <strain evidence="1 2">F8825</strain>
    </source>
</reference>
<dbReference type="EMBL" id="SDVB01000311">
    <property type="protein sequence ID" value="RYC04695.1"/>
    <property type="molecule type" value="Genomic_DNA"/>
</dbReference>
<organism evidence="1 2">
    <name type="scientific">Ciceribacter ferrooxidans</name>
    <dbReference type="NCBI Taxonomy" id="2509717"/>
    <lineage>
        <taxon>Bacteria</taxon>
        <taxon>Pseudomonadati</taxon>
        <taxon>Pseudomonadota</taxon>
        <taxon>Alphaproteobacteria</taxon>
        <taxon>Hyphomicrobiales</taxon>
        <taxon>Rhizobiaceae</taxon>
        <taxon>Ciceribacter</taxon>
    </lineage>
</organism>
<dbReference type="AlphaFoldDB" id="A0A4Q2SGV5"/>
<name>A0A4Q2SGV5_9HYPH</name>
<evidence type="ECO:0000313" key="2">
    <source>
        <dbReference type="Proteomes" id="UP000291088"/>
    </source>
</evidence>
<dbReference type="Proteomes" id="UP000291088">
    <property type="component" value="Unassembled WGS sequence"/>
</dbReference>
<sequence length="64" mass="7325">MRRQHDGAPRHLTGDDIDIGDKIVRASDDARMCTAGSYMVEAALFEGRSTVTSRHRDIRRRRQL</sequence>
<evidence type="ECO:0000313" key="1">
    <source>
        <dbReference type="EMBL" id="RYC04695.1"/>
    </source>
</evidence>
<dbReference type="RefSeq" id="WP_129333990.1">
    <property type="nucleotide sequence ID" value="NZ_SDVB01000311.1"/>
</dbReference>